<dbReference type="GeneID" id="97608511"/>
<dbReference type="AlphaFoldDB" id="A0A2V2NI24"/>
<dbReference type="EMBL" id="QGMZ01000005">
    <property type="protein sequence ID" value="PWR76018.1"/>
    <property type="molecule type" value="Genomic_DNA"/>
</dbReference>
<reference evidence="1 2" key="1">
    <citation type="submission" date="2018-05" db="EMBL/GenBank/DDBJ databases">
        <title>Draft genome of Methanospirillum stamsii Pt1.</title>
        <authorList>
            <person name="Dueholm M.S."/>
            <person name="Nielsen P.H."/>
            <person name="Bakmann L.F."/>
            <person name="Otzen D.E."/>
        </authorList>
    </citation>
    <scope>NUCLEOTIDE SEQUENCE [LARGE SCALE GENOMIC DNA]</scope>
    <source>
        <strain evidence="1 2">Pt1</strain>
    </source>
</reference>
<organism evidence="1 2">
    <name type="scientific">Methanospirillum stamsii</name>
    <dbReference type="NCBI Taxonomy" id="1277351"/>
    <lineage>
        <taxon>Archaea</taxon>
        <taxon>Methanobacteriati</taxon>
        <taxon>Methanobacteriota</taxon>
        <taxon>Stenosarchaea group</taxon>
        <taxon>Methanomicrobia</taxon>
        <taxon>Methanomicrobiales</taxon>
        <taxon>Methanospirillaceae</taxon>
        <taxon>Methanospirillum</taxon>
    </lineage>
</organism>
<proteinExistence type="predicted"/>
<dbReference type="OrthoDB" id="114890at2157"/>
<gene>
    <name evidence="1" type="ORF">DLD82_01620</name>
</gene>
<comment type="caution">
    <text evidence="1">The sequence shown here is derived from an EMBL/GenBank/DDBJ whole genome shotgun (WGS) entry which is preliminary data.</text>
</comment>
<evidence type="ECO:0000313" key="1">
    <source>
        <dbReference type="EMBL" id="PWR76018.1"/>
    </source>
</evidence>
<sequence length="119" mass="13816">MEITINGFWTTKAGDVDPQQSITTPVSDFRFFYQIRHDSKSRQKVITKIFLDEKEISLVHEWLSNDGKETNFFEIESKYRKPGTHSLKFQIFEPVSAAVDAGPGKMIYETDVFNLIYTE</sequence>
<accession>A0A2V2NI24</accession>
<dbReference type="RefSeq" id="WP_109939368.1">
    <property type="nucleotide sequence ID" value="NZ_CP176366.1"/>
</dbReference>
<evidence type="ECO:0000313" key="2">
    <source>
        <dbReference type="Proteomes" id="UP000245934"/>
    </source>
</evidence>
<name>A0A2V2NI24_9EURY</name>
<evidence type="ECO:0008006" key="3">
    <source>
        <dbReference type="Google" id="ProtNLM"/>
    </source>
</evidence>
<protein>
    <recommendedName>
        <fullName evidence="3">Proteinase inhibitor I42 chagasin domain-containing protein</fullName>
    </recommendedName>
</protein>
<keyword evidence="2" id="KW-1185">Reference proteome</keyword>
<dbReference type="Proteomes" id="UP000245934">
    <property type="component" value="Unassembled WGS sequence"/>
</dbReference>